<dbReference type="InterPro" id="IPR011234">
    <property type="entry name" value="Fumarylacetoacetase-like_C"/>
</dbReference>
<dbReference type="EMBL" id="BPWL01000008">
    <property type="protein sequence ID" value="GJJ12929.1"/>
    <property type="molecule type" value="Genomic_DNA"/>
</dbReference>
<gene>
    <name evidence="4" type="ORF">Clacol_007176</name>
</gene>
<accession>A0AAV5AE69</accession>
<dbReference type="FunFam" id="3.90.850.10:FF:000002">
    <property type="entry name" value="2-hydroxyhepta-2,4-diene-1,7-dioate isomerase"/>
    <property type="match status" value="1"/>
</dbReference>
<dbReference type="PANTHER" id="PTHR11820">
    <property type="entry name" value="ACYLPYRUVASE"/>
    <property type="match status" value="1"/>
</dbReference>
<dbReference type="SUPFAM" id="SSF56529">
    <property type="entry name" value="FAH"/>
    <property type="match status" value="1"/>
</dbReference>
<dbReference type="Proteomes" id="UP001050691">
    <property type="component" value="Unassembled WGS sequence"/>
</dbReference>
<dbReference type="Pfam" id="PF01557">
    <property type="entry name" value="FAA_hydrolase"/>
    <property type="match status" value="1"/>
</dbReference>
<reference evidence="4" key="1">
    <citation type="submission" date="2021-10" db="EMBL/GenBank/DDBJ databases">
        <title>De novo Genome Assembly of Clathrus columnatus (Basidiomycota, Fungi) Using Illumina and Nanopore Sequence Data.</title>
        <authorList>
            <person name="Ogiso-Tanaka E."/>
            <person name="Itagaki H."/>
            <person name="Hosoya T."/>
            <person name="Hosaka K."/>
        </authorList>
    </citation>
    <scope>NUCLEOTIDE SEQUENCE</scope>
    <source>
        <strain evidence="4">MO-923</strain>
    </source>
</reference>
<dbReference type="PANTHER" id="PTHR11820:SF7">
    <property type="entry name" value="ACYLPYRUVASE FAHD1, MITOCHONDRIAL"/>
    <property type="match status" value="1"/>
</dbReference>
<dbReference type="GO" id="GO:0050163">
    <property type="term" value="F:oxaloacetate tautomerase activity"/>
    <property type="evidence" value="ECO:0007669"/>
    <property type="project" value="UniProtKB-ARBA"/>
</dbReference>
<keyword evidence="5" id="KW-1185">Reference proteome</keyword>
<dbReference type="InterPro" id="IPR036663">
    <property type="entry name" value="Fumarylacetoacetase_C_sf"/>
</dbReference>
<comment type="similarity">
    <text evidence="1">Belongs to the FAH family.</text>
</comment>
<evidence type="ECO:0000256" key="1">
    <source>
        <dbReference type="ARBA" id="ARBA00010211"/>
    </source>
</evidence>
<comment type="caution">
    <text evidence="4">The sequence shown here is derived from an EMBL/GenBank/DDBJ whole genome shotgun (WGS) entry which is preliminary data.</text>
</comment>
<dbReference type="GO" id="GO:0006107">
    <property type="term" value="P:oxaloacetate metabolic process"/>
    <property type="evidence" value="ECO:0007669"/>
    <property type="project" value="UniProtKB-ARBA"/>
</dbReference>
<dbReference type="Gene3D" id="3.90.850.10">
    <property type="entry name" value="Fumarylacetoacetase-like, C-terminal domain"/>
    <property type="match status" value="1"/>
</dbReference>
<organism evidence="4 5">
    <name type="scientific">Clathrus columnatus</name>
    <dbReference type="NCBI Taxonomy" id="1419009"/>
    <lineage>
        <taxon>Eukaryota</taxon>
        <taxon>Fungi</taxon>
        <taxon>Dikarya</taxon>
        <taxon>Basidiomycota</taxon>
        <taxon>Agaricomycotina</taxon>
        <taxon>Agaricomycetes</taxon>
        <taxon>Phallomycetidae</taxon>
        <taxon>Phallales</taxon>
        <taxon>Clathraceae</taxon>
        <taxon>Clathrus</taxon>
    </lineage>
</organism>
<dbReference type="GO" id="GO:0046872">
    <property type="term" value="F:metal ion binding"/>
    <property type="evidence" value="ECO:0007669"/>
    <property type="project" value="UniProtKB-KW"/>
</dbReference>
<evidence type="ECO:0000313" key="5">
    <source>
        <dbReference type="Proteomes" id="UP001050691"/>
    </source>
</evidence>
<name>A0AAV5AE69_9AGAM</name>
<evidence type="ECO:0000313" key="4">
    <source>
        <dbReference type="EMBL" id="GJJ12929.1"/>
    </source>
</evidence>
<evidence type="ECO:0000259" key="3">
    <source>
        <dbReference type="Pfam" id="PF01557"/>
    </source>
</evidence>
<feature type="domain" description="Fumarylacetoacetase-like C-terminal" evidence="3">
    <location>
        <begin position="85"/>
        <end position="295"/>
    </location>
</feature>
<sequence>MVVHHRFLRYQLSPTALPIVGLVDDSELRVTAILNTSTGVPYSELYDIVEGHPDLDASYKFELVKGSERNVSDVIKLPPFSGRDILCIGKNYADHAREFNQSGFDASDKNDQPTFPVFFTKRATSIVPDGHAIYLHPEVTNSVDYEGELGIVIGRGGTGIKKEDAWKHVWGAVIINDVTARDRQRDHKQFFIGKSLDTFCPMGPYVVPSSSLNFKELHLTTKVNGEIRQSQNTFELIFDVPTLIEVASLGISLQPGDIIATGTPYGTGMATSTYLKEGDIVEVSIPPLGILRSPVSSNPSVTLPIRTKRSTYGQALSEFGL</sequence>
<protein>
    <recommendedName>
        <fullName evidence="3">Fumarylacetoacetase-like C-terminal domain-containing protein</fullName>
    </recommendedName>
</protein>
<dbReference type="GO" id="GO:0018773">
    <property type="term" value="F:acetylpyruvate hydrolase activity"/>
    <property type="evidence" value="ECO:0007669"/>
    <property type="project" value="TreeGrafter"/>
</dbReference>
<keyword evidence="2" id="KW-0479">Metal-binding</keyword>
<dbReference type="AlphaFoldDB" id="A0AAV5AE69"/>
<evidence type="ECO:0000256" key="2">
    <source>
        <dbReference type="ARBA" id="ARBA00022723"/>
    </source>
</evidence>
<proteinExistence type="inferred from homology"/>